<sequence length="197" mass="21030">MEPRPSVLHWFDVICPFCYVAQQRNAILEGRGLAVVHLAFQIHPEIPAGGIEAGPRVGPMYAALEREAAAAGLPLNWPARLPDTRRALAAAEWVRLNTAQASAGFIRRLFEAHFVLGEDLGDPAVIERHAARAGVDVAGLRAGLDSGAGFAALAEAESLGARHGVRATPSWLIAGELVSGLLPPEEFERLADRALHT</sequence>
<dbReference type="AlphaFoldDB" id="A0A4R4XW74"/>
<dbReference type="EMBL" id="SMKQ01000208">
    <property type="protein sequence ID" value="TDD36018.1"/>
    <property type="molecule type" value="Genomic_DNA"/>
</dbReference>
<evidence type="ECO:0000259" key="1">
    <source>
        <dbReference type="Pfam" id="PF01323"/>
    </source>
</evidence>
<gene>
    <name evidence="2" type="ORF">E1286_38905</name>
</gene>
<accession>A0A4R4XW74</accession>
<dbReference type="PANTHER" id="PTHR13887">
    <property type="entry name" value="GLUTATHIONE S-TRANSFERASE KAPPA"/>
    <property type="match status" value="1"/>
</dbReference>
<proteinExistence type="predicted"/>
<dbReference type="InterPro" id="IPR001853">
    <property type="entry name" value="DSBA-like_thioredoxin_dom"/>
</dbReference>
<feature type="domain" description="DSBA-like thioredoxin" evidence="1">
    <location>
        <begin position="7"/>
        <end position="188"/>
    </location>
</feature>
<dbReference type="SUPFAM" id="SSF52833">
    <property type="entry name" value="Thioredoxin-like"/>
    <property type="match status" value="1"/>
</dbReference>
<reference evidence="2 3" key="1">
    <citation type="submission" date="2019-03" db="EMBL/GenBank/DDBJ databases">
        <title>Draft genome sequences of novel Actinobacteria.</title>
        <authorList>
            <person name="Sahin N."/>
            <person name="Ay H."/>
            <person name="Saygin H."/>
        </authorList>
    </citation>
    <scope>NUCLEOTIDE SEQUENCE [LARGE SCALE GENOMIC DNA]</scope>
    <source>
        <strain evidence="2 3">CH32</strain>
    </source>
</reference>
<dbReference type="RefSeq" id="WP_132620968.1">
    <property type="nucleotide sequence ID" value="NZ_SMKQ01000208.1"/>
</dbReference>
<dbReference type="PANTHER" id="PTHR13887:SF41">
    <property type="entry name" value="THIOREDOXIN SUPERFAMILY PROTEIN"/>
    <property type="match status" value="1"/>
</dbReference>
<name>A0A4R4XW74_9ACTN</name>
<dbReference type="Gene3D" id="3.40.30.10">
    <property type="entry name" value="Glutaredoxin"/>
    <property type="match status" value="1"/>
</dbReference>
<evidence type="ECO:0000313" key="3">
    <source>
        <dbReference type="Proteomes" id="UP000295302"/>
    </source>
</evidence>
<comment type="caution">
    <text evidence="2">The sequence shown here is derived from an EMBL/GenBank/DDBJ whole genome shotgun (WGS) entry which is preliminary data.</text>
</comment>
<dbReference type="InterPro" id="IPR036249">
    <property type="entry name" value="Thioredoxin-like_sf"/>
</dbReference>
<evidence type="ECO:0000313" key="2">
    <source>
        <dbReference type="EMBL" id="TDD36018.1"/>
    </source>
</evidence>
<protein>
    <submittedName>
        <fullName evidence="2">DsbA family protein</fullName>
    </submittedName>
</protein>
<dbReference type="Proteomes" id="UP000295302">
    <property type="component" value="Unassembled WGS sequence"/>
</dbReference>
<organism evidence="2 3">
    <name type="scientific">Nonomuraea terrae</name>
    <dbReference type="NCBI Taxonomy" id="2530383"/>
    <lineage>
        <taxon>Bacteria</taxon>
        <taxon>Bacillati</taxon>
        <taxon>Actinomycetota</taxon>
        <taxon>Actinomycetes</taxon>
        <taxon>Streptosporangiales</taxon>
        <taxon>Streptosporangiaceae</taxon>
        <taxon>Nonomuraea</taxon>
    </lineage>
</organism>
<keyword evidence="3" id="KW-1185">Reference proteome</keyword>
<dbReference type="GO" id="GO:0016491">
    <property type="term" value="F:oxidoreductase activity"/>
    <property type="evidence" value="ECO:0007669"/>
    <property type="project" value="InterPro"/>
</dbReference>
<dbReference type="Pfam" id="PF01323">
    <property type="entry name" value="DSBA"/>
    <property type="match status" value="1"/>
</dbReference>
<dbReference type="OrthoDB" id="9799122at2"/>